<organism evidence="7 8">
    <name type="scientific">Noviherbaspirillum galbum</name>
    <dbReference type="NCBI Taxonomy" id="2709383"/>
    <lineage>
        <taxon>Bacteria</taxon>
        <taxon>Pseudomonadati</taxon>
        <taxon>Pseudomonadota</taxon>
        <taxon>Betaproteobacteria</taxon>
        <taxon>Burkholderiales</taxon>
        <taxon>Oxalobacteraceae</taxon>
        <taxon>Noviherbaspirillum</taxon>
    </lineage>
</organism>
<dbReference type="GO" id="GO:0009306">
    <property type="term" value="P:protein secretion"/>
    <property type="evidence" value="ECO:0007669"/>
    <property type="project" value="InterPro"/>
</dbReference>
<gene>
    <name evidence="7" type="ORF">G3574_20015</name>
</gene>
<keyword evidence="8" id="KW-1185">Reference proteome</keyword>
<accession>A0A6B3SYV7</accession>
<dbReference type="Pfam" id="PF00263">
    <property type="entry name" value="Secretin"/>
    <property type="match status" value="1"/>
</dbReference>
<name>A0A6B3SYV7_9BURK</name>
<feature type="domain" description="Type II/III secretion system secretin-like" evidence="6">
    <location>
        <begin position="369"/>
        <end position="506"/>
    </location>
</feature>
<evidence type="ECO:0000256" key="2">
    <source>
        <dbReference type="ARBA" id="ARBA00022729"/>
    </source>
</evidence>
<comment type="similarity">
    <text evidence="4">Belongs to the bacterial secretin family.</text>
</comment>
<comment type="caution">
    <text evidence="7">The sequence shown here is derived from an EMBL/GenBank/DDBJ whole genome shotgun (WGS) entry which is preliminary data.</text>
</comment>
<evidence type="ECO:0000256" key="3">
    <source>
        <dbReference type="ARBA" id="ARBA00023136"/>
    </source>
</evidence>
<dbReference type="AlphaFoldDB" id="A0A6B3SYV7"/>
<dbReference type="InterPro" id="IPR050810">
    <property type="entry name" value="Bact_Secretion_Sys_Channel"/>
</dbReference>
<dbReference type="EMBL" id="JAAIVB010000069">
    <property type="protein sequence ID" value="NEX63369.1"/>
    <property type="molecule type" value="Genomic_DNA"/>
</dbReference>
<reference evidence="7 8" key="1">
    <citation type="submission" date="2020-02" db="EMBL/GenBank/DDBJ databases">
        <authorList>
            <person name="Kim M.K."/>
        </authorList>
    </citation>
    <scope>NUCLEOTIDE SEQUENCE [LARGE SCALE GENOMIC DNA]</scope>
    <source>
        <strain evidence="7 8">17J57-3</strain>
    </source>
</reference>
<dbReference type="Proteomes" id="UP000482155">
    <property type="component" value="Unassembled WGS sequence"/>
</dbReference>
<sequence length="534" mass="56260">MKSNKWITTPLVLALCGCSTVKEIQQDVRDKRDTATEAISSMQGKATTGAVWRTAQPKLTGEEIKVVAEEKLPDVFLKTFPYTTPGQSMTSIFEDISRIIGFKVIQTGAQTNNGAQGGMMQANMPAGQAGVQMQVEWAGTLRGLLDFIAQKSGFAWRYAGGQVEFFNEETRFFQVYLPKAARSVSASISLSGAGGGGGGGGAGGAAGGGGGSGGSQPTGNVSVTSSQTIDSYASIVSGIQGIINEGTSANAQAGMPQMQNRAVIANPELGMITVTARPAAMRRIAEYIEAINKRYARNVLVDVKVYNVNMSKEANAGFSANVLYQRLNRYGFALQGPGNLQPQSTPGLMQLSSTDPNNRFNGSTVLAQALQGLGEVSLVTSGTVNAVNGHPAPLQVADEITYAATSSVAQTVNAGTATAITPASRVVGFTANFIPQILGDNRILLEYQMTISSMQISQFTSGGATIQLPKVSSQSLQQQAFLRDGQTLVLFGFDQTRSSNDNSASPSSYSVSSRQERSMTVILMQVFGGSREEI</sequence>
<dbReference type="PANTHER" id="PTHR30332:SF24">
    <property type="entry name" value="SECRETIN GSPD-RELATED"/>
    <property type="match status" value="1"/>
</dbReference>
<feature type="compositionally biased region" description="Gly residues" evidence="5">
    <location>
        <begin position="199"/>
        <end position="216"/>
    </location>
</feature>
<proteinExistence type="inferred from homology"/>
<evidence type="ECO:0000256" key="5">
    <source>
        <dbReference type="SAM" id="MobiDB-lite"/>
    </source>
</evidence>
<dbReference type="InterPro" id="IPR004846">
    <property type="entry name" value="T2SS/T3SS_dom"/>
</dbReference>
<protein>
    <recommendedName>
        <fullName evidence="6">Type II/III secretion system secretin-like domain-containing protein</fullName>
    </recommendedName>
</protein>
<dbReference type="GO" id="GO:0016020">
    <property type="term" value="C:membrane"/>
    <property type="evidence" value="ECO:0007669"/>
    <property type="project" value="UniProtKB-SubCell"/>
</dbReference>
<evidence type="ECO:0000256" key="1">
    <source>
        <dbReference type="ARBA" id="ARBA00004370"/>
    </source>
</evidence>
<evidence type="ECO:0000259" key="6">
    <source>
        <dbReference type="Pfam" id="PF00263"/>
    </source>
</evidence>
<keyword evidence="3" id="KW-0472">Membrane</keyword>
<comment type="subcellular location">
    <subcellularLocation>
        <location evidence="1">Membrane</location>
    </subcellularLocation>
</comment>
<dbReference type="RefSeq" id="WP_163967191.1">
    <property type="nucleotide sequence ID" value="NZ_JAAIVB010000069.1"/>
</dbReference>
<dbReference type="PROSITE" id="PS51257">
    <property type="entry name" value="PROKAR_LIPOPROTEIN"/>
    <property type="match status" value="1"/>
</dbReference>
<feature type="region of interest" description="Disordered" evidence="5">
    <location>
        <begin position="199"/>
        <end position="223"/>
    </location>
</feature>
<evidence type="ECO:0000313" key="8">
    <source>
        <dbReference type="Proteomes" id="UP000482155"/>
    </source>
</evidence>
<evidence type="ECO:0000256" key="4">
    <source>
        <dbReference type="RuleBase" id="RU004003"/>
    </source>
</evidence>
<keyword evidence="2" id="KW-0732">Signal</keyword>
<evidence type="ECO:0000313" key="7">
    <source>
        <dbReference type="EMBL" id="NEX63369.1"/>
    </source>
</evidence>
<dbReference type="PANTHER" id="PTHR30332">
    <property type="entry name" value="PROBABLE GENERAL SECRETION PATHWAY PROTEIN D"/>
    <property type="match status" value="1"/>
</dbReference>